<dbReference type="EMBL" id="REGN01004180">
    <property type="protein sequence ID" value="RNA18730.1"/>
    <property type="molecule type" value="Genomic_DNA"/>
</dbReference>
<evidence type="ECO:0000313" key="2">
    <source>
        <dbReference type="Proteomes" id="UP000276133"/>
    </source>
</evidence>
<dbReference type="Proteomes" id="UP000276133">
    <property type="component" value="Unassembled WGS sequence"/>
</dbReference>
<accession>A0A3M7R588</accession>
<proteinExistence type="predicted"/>
<sequence>MCKTATIDWSPSLPYLSEQDQVDSIRNNNMPKKNLHINPDLTQATIRLNQTEKFETSPRLSPSKNDLNMGTVENARAMLKNTIKVVSAKSVMGSKPDKNSDVAFEIEFQDPNQKPIKCRCRTLPCYLKEKVSTELDRQLKAEIIRP</sequence>
<gene>
    <name evidence="1" type="ORF">BpHYR1_003668</name>
</gene>
<organism evidence="1 2">
    <name type="scientific">Brachionus plicatilis</name>
    <name type="common">Marine rotifer</name>
    <name type="synonym">Brachionus muelleri</name>
    <dbReference type="NCBI Taxonomy" id="10195"/>
    <lineage>
        <taxon>Eukaryota</taxon>
        <taxon>Metazoa</taxon>
        <taxon>Spiralia</taxon>
        <taxon>Gnathifera</taxon>
        <taxon>Rotifera</taxon>
        <taxon>Eurotatoria</taxon>
        <taxon>Monogononta</taxon>
        <taxon>Pseudotrocha</taxon>
        <taxon>Ploima</taxon>
        <taxon>Brachionidae</taxon>
        <taxon>Brachionus</taxon>
    </lineage>
</organism>
<reference evidence="1 2" key="1">
    <citation type="journal article" date="2018" name="Sci. Rep.">
        <title>Genomic signatures of local adaptation to the degree of environmental predictability in rotifers.</title>
        <authorList>
            <person name="Franch-Gras L."/>
            <person name="Hahn C."/>
            <person name="Garcia-Roger E.M."/>
            <person name="Carmona M.J."/>
            <person name="Serra M."/>
            <person name="Gomez A."/>
        </authorList>
    </citation>
    <scope>NUCLEOTIDE SEQUENCE [LARGE SCALE GENOMIC DNA]</scope>
    <source>
        <strain evidence="1">HYR1</strain>
    </source>
</reference>
<feature type="non-terminal residue" evidence="1">
    <location>
        <position position="146"/>
    </location>
</feature>
<keyword evidence="2" id="KW-1185">Reference proteome</keyword>
<comment type="caution">
    <text evidence="1">The sequence shown here is derived from an EMBL/GenBank/DDBJ whole genome shotgun (WGS) entry which is preliminary data.</text>
</comment>
<protein>
    <submittedName>
        <fullName evidence="1">Uncharacterized protein</fullName>
    </submittedName>
</protein>
<name>A0A3M7R588_BRAPC</name>
<evidence type="ECO:0000313" key="1">
    <source>
        <dbReference type="EMBL" id="RNA18730.1"/>
    </source>
</evidence>
<dbReference type="AlphaFoldDB" id="A0A3M7R588"/>